<keyword evidence="4" id="KW-0479">Metal-binding</keyword>
<dbReference type="GO" id="GO:0046872">
    <property type="term" value="F:metal ion binding"/>
    <property type="evidence" value="ECO:0007669"/>
    <property type="project" value="UniProtKB-KW"/>
</dbReference>
<dbReference type="InterPro" id="IPR010376">
    <property type="entry name" value="GBBH-like_N"/>
</dbReference>
<evidence type="ECO:0000256" key="8">
    <source>
        <dbReference type="ARBA" id="ARBA00023004"/>
    </source>
</evidence>
<organism evidence="11 12">
    <name type="scientific">Plectus sambesii</name>
    <dbReference type="NCBI Taxonomy" id="2011161"/>
    <lineage>
        <taxon>Eukaryota</taxon>
        <taxon>Metazoa</taxon>
        <taxon>Ecdysozoa</taxon>
        <taxon>Nematoda</taxon>
        <taxon>Chromadorea</taxon>
        <taxon>Plectida</taxon>
        <taxon>Plectina</taxon>
        <taxon>Plectoidea</taxon>
        <taxon>Plectidae</taxon>
        <taxon>Plectus</taxon>
    </lineage>
</organism>
<feature type="domain" description="TauD/TfdA-like" evidence="9">
    <location>
        <begin position="173"/>
        <end position="439"/>
    </location>
</feature>
<keyword evidence="8" id="KW-0408">Iron</keyword>
<feature type="domain" description="Gamma-butyrobetaine hydroxylase-like N-terminal" evidence="10">
    <location>
        <begin position="57"/>
        <end position="142"/>
    </location>
</feature>
<dbReference type="AlphaFoldDB" id="A0A914WIP4"/>
<dbReference type="WBParaSite" id="PSAMB.scaffold4279size15132.g23888.t1">
    <property type="protein sequence ID" value="PSAMB.scaffold4279size15132.g23888.t1"/>
    <property type="gene ID" value="PSAMB.scaffold4279size15132.g23888"/>
</dbReference>
<dbReference type="Gene3D" id="3.60.130.10">
    <property type="entry name" value="Clavaminate synthase-like"/>
    <property type="match status" value="1"/>
</dbReference>
<dbReference type="PANTHER" id="PTHR10696">
    <property type="entry name" value="GAMMA-BUTYROBETAINE HYDROXYLASE-RELATED"/>
    <property type="match status" value="1"/>
</dbReference>
<comment type="pathway">
    <text evidence="2">Amine and polyamine biosynthesis; carnitine biosynthesis.</text>
</comment>
<reference evidence="12" key="1">
    <citation type="submission" date="2022-11" db="UniProtKB">
        <authorList>
            <consortium name="WormBaseParasite"/>
        </authorList>
    </citation>
    <scope>IDENTIFICATION</scope>
</reference>
<sequence length="465" mass="52935">MWSAGSRLVLGRFASKDKTSVLISSLTAAALHTSSTSRSIDSPVFCRGFKIVSIDHEPENKILAVKWNDGKCGRYPYVWLRDTSPDPSTYTISDAMTARNLFMKNFDVEVVPKSTERAQDGSEVRMEWPCGTVSHFKSDWLRTRNISDPDTRQWRRKVYLNQPNTWGSEEITARLKRFPFKTVMETDGGLHDFLEAVCVDGLAMLTNSPATNGKTDRGAVSKIGERIGLIQQTHFGTVYEVSTKPDASNMAYANSGELPLHADFPSLTHPPELQMLHMIERAETGGVSLFTDGFRIAELLKKEKPGVYKLLTTETLEYIEEGYDVHTPAYKRDSDALVQFDYDMCSRHKTITLNDDGQPTTIRFGNAMRSWFYDMDVEKVLPMYRALKTFTDYCYQPRNLLHLQLENGDVVLWANTRLLHARTAFKSYPGRSRTLEGCYFGWDFLRSRVRVLRDQLNLPDNQPSA</sequence>
<evidence type="ECO:0000256" key="1">
    <source>
        <dbReference type="ARBA" id="ARBA00001954"/>
    </source>
</evidence>
<evidence type="ECO:0000313" key="11">
    <source>
        <dbReference type="Proteomes" id="UP000887566"/>
    </source>
</evidence>
<dbReference type="Proteomes" id="UP000887566">
    <property type="component" value="Unplaced"/>
</dbReference>
<protein>
    <submittedName>
        <fullName evidence="12">Gamma-butyrobetaine dioxygenase</fullName>
    </submittedName>
</protein>
<dbReference type="CDD" id="cd00250">
    <property type="entry name" value="CAS_like"/>
    <property type="match status" value="1"/>
</dbReference>
<keyword evidence="7" id="KW-0560">Oxidoreductase</keyword>
<dbReference type="InterPro" id="IPR050411">
    <property type="entry name" value="AlphaKG_dependent_hydroxylases"/>
</dbReference>
<evidence type="ECO:0000256" key="2">
    <source>
        <dbReference type="ARBA" id="ARBA00005022"/>
    </source>
</evidence>
<proteinExistence type="inferred from homology"/>
<dbReference type="FunFam" id="3.30.2020.30:FF:000002">
    <property type="entry name" value="Putative gamma-butyrobetaine dioxygenase"/>
    <property type="match status" value="1"/>
</dbReference>
<evidence type="ECO:0000256" key="6">
    <source>
        <dbReference type="ARBA" id="ARBA00022964"/>
    </source>
</evidence>
<keyword evidence="5" id="KW-0124">Carnitine biosynthesis</keyword>
<evidence type="ECO:0000256" key="3">
    <source>
        <dbReference type="ARBA" id="ARBA00008654"/>
    </source>
</evidence>
<comment type="similarity">
    <text evidence="3">Belongs to the gamma-BBH/TMLD family.</text>
</comment>
<keyword evidence="6" id="KW-0223">Dioxygenase</keyword>
<comment type="cofactor">
    <cofactor evidence="1">
        <name>Fe(2+)</name>
        <dbReference type="ChEBI" id="CHEBI:29033"/>
    </cofactor>
</comment>
<dbReference type="PANTHER" id="PTHR10696:SF33">
    <property type="entry name" value="GAMMA-BUTYROBETAINE DIOXYGENASE"/>
    <property type="match status" value="1"/>
</dbReference>
<dbReference type="Gene3D" id="3.30.2020.30">
    <property type="match status" value="1"/>
</dbReference>
<evidence type="ECO:0000259" key="10">
    <source>
        <dbReference type="Pfam" id="PF06155"/>
    </source>
</evidence>
<dbReference type="Pfam" id="PF02668">
    <property type="entry name" value="TauD"/>
    <property type="match status" value="1"/>
</dbReference>
<dbReference type="GO" id="GO:0016706">
    <property type="term" value="F:2-oxoglutarate-dependent dioxygenase activity"/>
    <property type="evidence" value="ECO:0007669"/>
    <property type="project" value="UniProtKB-ARBA"/>
</dbReference>
<accession>A0A914WIP4</accession>
<dbReference type="SUPFAM" id="SSF51197">
    <property type="entry name" value="Clavaminate synthase-like"/>
    <property type="match status" value="1"/>
</dbReference>
<dbReference type="InterPro" id="IPR003819">
    <property type="entry name" value="TauD/TfdA-like"/>
</dbReference>
<dbReference type="InterPro" id="IPR038492">
    <property type="entry name" value="GBBH-like_N_sf"/>
</dbReference>
<evidence type="ECO:0000256" key="5">
    <source>
        <dbReference type="ARBA" id="ARBA00022873"/>
    </source>
</evidence>
<dbReference type="InterPro" id="IPR042098">
    <property type="entry name" value="TauD-like_sf"/>
</dbReference>
<keyword evidence="11" id="KW-1185">Reference proteome</keyword>
<dbReference type="GO" id="GO:0045329">
    <property type="term" value="P:carnitine biosynthetic process"/>
    <property type="evidence" value="ECO:0007669"/>
    <property type="project" value="UniProtKB-KW"/>
</dbReference>
<evidence type="ECO:0000256" key="4">
    <source>
        <dbReference type="ARBA" id="ARBA00022723"/>
    </source>
</evidence>
<name>A0A914WIP4_9BILA</name>
<dbReference type="Pfam" id="PF06155">
    <property type="entry name" value="GBBH-like_N"/>
    <property type="match status" value="1"/>
</dbReference>
<evidence type="ECO:0000256" key="7">
    <source>
        <dbReference type="ARBA" id="ARBA00023002"/>
    </source>
</evidence>
<evidence type="ECO:0000259" key="9">
    <source>
        <dbReference type="Pfam" id="PF02668"/>
    </source>
</evidence>
<evidence type="ECO:0000313" key="12">
    <source>
        <dbReference type="WBParaSite" id="PSAMB.scaffold4279size15132.g23888.t1"/>
    </source>
</evidence>
<dbReference type="GO" id="GO:0005739">
    <property type="term" value="C:mitochondrion"/>
    <property type="evidence" value="ECO:0007669"/>
    <property type="project" value="TreeGrafter"/>
</dbReference>